<evidence type="ECO:0000313" key="1">
    <source>
        <dbReference type="EMBL" id="OUM46220.1"/>
    </source>
</evidence>
<dbReference type="RefSeq" id="WP_016131617.1">
    <property type="nucleotide sequence ID" value="NZ_CP189811.1"/>
</dbReference>
<reference evidence="1 2" key="1">
    <citation type="submission" date="2017-02" db="EMBL/GenBank/DDBJ databases">
        <title>Bacillus pseudomycoides isolate FSL K6-0042.</title>
        <authorList>
            <person name="Kovac J."/>
        </authorList>
    </citation>
    <scope>NUCLEOTIDE SEQUENCE [LARGE SCALE GENOMIC DNA]</scope>
    <source>
        <strain evidence="1 2">FSL K6-0042</strain>
    </source>
</reference>
<dbReference type="InterPro" id="IPR024234">
    <property type="entry name" value="DUF3801"/>
</dbReference>
<dbReference type="EMBL" id="MWPX01000055">
    <property type="protein sequence ID" value="OUM46220.1"/>
    <property type="molecule type" value="Genomic_DNA"/>
</dbReference>
<evidence type="ECO:0000313" key="2">
    <source>
        <dbReference type="Proteomes" id="UP000195321"/>
    </source>
</evidence>
<organism evidence="1 2">
    <name type="scientific">Bacillus pseudomycoides</name>
    <dbReference type="NCBI Taxonomy" id="64104"/>
    <lineage>
        <taxon>Bacteria</taxon>
        <taxon>Bacillati</taxon>
        <taxon>Bacillota</taxon>
        <taxon>Bacilli</taxon>
        <taxon>Bacillales</taxon>
        <taxon>Bacillaceae</taxon>
        <taxon>Bacillus</taxon>
        <taxon>Bacillus cereus group</taxon>
    </lineage>
</organism>
<comment type="caution">
    <text evidence="1">The sequence shown here is derived from an EMBL/GenBank/DDBJ whole genome shotgun (WGS) entry which is preliminary data.</text>
</comment>
<gene>
    <name evidence="1" type="ORF">BW425_24970</name>
</gene>
<sequence length="142" mass="16079">MANVDEHTQVALEVIAQTFKLSEQALLRILEALTKLLENKEQDPKDYILDGNTKDGKQKINELIKEHSNTGGVIALDENLTKEQLKDYQKELKKLGVDFSVVRNGKEDYSFFFSAAQANVIKKTLKNVVERKIAVLEAARTF</sequence>
<name>A0A1Y3MCP2_9BACI</name>
<accession>A0A1Y3MCP2</accession>
<dbReference type="AlphaFoldDB" id="A0A1Y3MCP2"/>
<proteinExistence type="predicted"/>
<dbReference type="Proteomes" id="UP000195321">
    <property type="component" value="Unassembled WGS sequence"/>
</dbReference>
<dbReference type="Pfam" id="PF12687">
    <property type="entry name" value="DUF3801"/>
    <property type="match status" value="1"/>
</dbReference>
<protein>
    <submittedName>
        <fullName evidence="1">Uncharacterized protein</fullName>
    </submittedName>
</protein>